<dbReference type="Proteomes" id="UP001165090">
    <property type="component" value="Unassembled WGS sequence"/>
</dbReference>
<dbReference type="PROSITE" id="PS00154">
    <property type="entry name" value="ATPASE_E1_E2"/>
    <property type="match status" value="1"/>
</dbReference>
<dbReference type="Gene3D" id="3.40.1110.10">
    <property type="entry name" value="Calcium-transporting ATPase, cytoplasmic domain N"/>
    <property type="match status" value="1"/>
</dbReference>
<feature type="compositionally biased region" description="Basic residues" evidence="11">
    <location>
        <begin position="88"/>
        <end position="130"/>
    </location>
</feature>
<comment type="similarity">
    <text evidence="2">Belongs to the cation transport ATPase (P-type) (TC 3.A.3) family. Type IB subfamily.</text>
</comment>
<evidence type="ECO:0000256" key="9">
    <source>
        <dbReference type="ARBA" id="ARBA00022989"/>
    </source>
</evidence>
<dbReference type="Gene3D" id="2.70.150.10">
    <property type="entry name" value="Calcium-transporting ATPase, cytoplasmic transduction domain A"/>
    <property type="match status" value="1"/>
</dbReference>
<feature type="compositionally biased region" description="Polar residues" evidence="11">
    <location>
        <begin position="1164"/>
        <end position="1182"/>
    </location>
</feature>
<evidence type="ECO:0000256" key="5">
    <source>
        <dbReference type="ARBA" id="ARBA00022741"/>
    </source>
</evidence>
<keyword evidence="4" id="KW-0479">Metal-binding</keyword>
<proteinExistence type="inferred from homology"/>
<keyword evidence="15" id="KW-1185">Reference proteome</keyword>
<feature type="compositionally biased region" description="Basic residues" evidence="11">
    <location>
        <begin position="1118"/>
        <end position="1130"/>
    </location>
</feature>
<evidence type="ECO:0000256" key="1">
    <source>
        <dbReference type="ARBA" id="ARBA00004141"/>
    </source>
</evidence>
<feature type="region of interest" description="Disordered" evidence="11">
    <location>
        <begin position="594"/>
        <end position="625"/>
    </location>
</feature>
<keyword evidence="5" id="KW-0547">Nucleotide-binding</keyword>
<evidence type="ECO:0000259" key="13">
    <source>
        <dbReference type="Pfam" id="PF00122"/>
    </source>
</evidence>
<dbReference type="InterPro" id="IPR023299">
    <property type="entry name" value="ATPase_P-typ_cyto_dom_N"/>
</dbReference>
<dbReference type="InterPro" id="IPR059000">
    <property type="entry name" value="ATPase_P-type_domA"/>
</dbReference>
<dbReference type="InterPro" id="IPR023214">
    <property type="entry name" value="HAD_sf"/>
</dbReference>
<dbReference type="PANTHER" id="PTHR43079:SF1">
    <property type="entry name" value="CADMIUM_ZINC-TRANSPORTING ATPASE HMA1, CHLOROPLASTIC-RELATED"/>
    <property type="match status" value="1"/>
</dbReference>
<feature type="domain" description="P-type ATPase A" evidence="13">
    <location>
        <begin position="327"/>
        <end position="411"/>
    </location>
</feature>
<feature type="compositionally biased region" description="Low complexity" evidence="11">
    <location>
        <begin position="594"/>
        <end position="608"/>
    </location>
</feature>
<evidence type="ECO:0000256" key="4">
    <source>
        <dbReference type="ARBA" id="ARBA00022723"/>
    </source>
</evidence>
<evidence type="ECO:0000313" key="14">
    <source>
        <dbReference type="EMBL" id="GLI64799.1"/>
    </source>
</evidence>
<feature type="region of interest" description="Disordered" evidence="11">
    <location>
        <begin position="1063"/>
        <end position="1097"/>
    </location>
</feature>
<keyword evidence="9 12" id="KW-1133">Transmembrane helix</keyword>
<feature type="region of interest" description="Disordered" evidence="11">
    <location>
        <begin position="1111"/>
        <end position="1185"/>
    </location>
</feature>
<evidence type="ECO:0000256" key="7">
    <source>
        <dbReference type="ARBA" id="ARBA00022842"/>
    </source>
</evidence>
<dbReference type="Pfam" id="PF00122">
    <property type="entry name" value="E1-E2_ATPase"/>
    <property type="match status" value="1"/>
</dbReference>
<keyword evidence="8" id="KW-1278">Translocase</keyword>
<dbReference type="InterPro" id="IPR051949">
    <property type="entry name" value="Cation_Transport_ATPase"/>
</dbReference>
<feature type="transmembrane region" description="Helical" evidence="12">
    <location>
        <begin position="463"/>
        <end position="492"/>
    </location>
</feature>
<dbReference type="InterPro" id="IPR008250">
    <property type="entry name" value="ATPase_P-typ_transduc_dom_A_sf"/>
</dbReference>
<reference evidence="14 15" key="1">
    <citation type="journal article" date="2023" name="IScience">
        <title>Expanded male sex-determining region conserved during the evolution of homothallism in the green alga Volvox.</title>
        <authorList>
            <person name="Yamamoto K."/>
            <person name="Matsuzaki R."/>
            <person name="Mahakham W."/>
            <person name="Heman W."/>
            <person name="Sekimoto H."/>
            <person name="Kawachi M."/>
            <person name="Minakuchi Y."/>
            <person name="Toyoda A."/>
            <person name="Nozaki H."/>
        </authorList>
    </citation>
    <scope>NUCLEOTIDE SEQUENCE [LARGE SCALE GENOMIC DNA]</scope>
    <source>
        <strain evidence="14 15">NIES-4468</strain>
    </source>
</reference>
<dbReference type="SUPFAM" id="SSF81653">
    <property type="entry name" value="Calcium ATPase, transduction domain A"/>
    <property type="match status" value="1"/>
</dbReference>
<evidence type="ECO:0000256" key="11">
    <source>
        <dbReference type="SAM" id="MobiDB-lite"/>
    </source>
</evidence>
<feature type="compositionally biased region" description="Low complexity" evidence="11">
    <location>
        <begin position="293"/>
        <end position="307"/>
    </location>
</feature>
<keyword evidence="7" id="KW-0460">Magnesium</keyword>
<keyword evidence="3 12" id="KW-0812">Transmembrane</keyword>
<evidence type="ECO:0000256" key="10">
    <source>
        <dbReference type="ARBA" id="ARBA00023136"/>
    </source>
</evidence>
<gene>
    <name evidence="14" type="ORF">VaNZ11_008205</name>
</gene>
<keyword evidence="6" id="KW-0067">ATP-binding</keyword>
<accession>A0ABQ5S4T5</accession>
<feature type="compositionally biased region" description="Basic residues" evidence="11">
    <location>
        <begin position="1069"/>
        <end position="1080"/>
    </location>
</feature>
<organism evidence="14 15">
    <name type="scientific">Volvox africanus</name>
    <dbReference type="NCBI Taxonomy" id="51714"/>
    <lineage>
        <taxon>Eukaryota</taxon>
        <taxon>Viridiplantae</taxon>
        <taxon>Chlorophyta</taxon>
        <taxon>core chlorophytes</taxon>
        <taxon>Chlorophyceae</taxon>
        <taxon>CS clade</taxon>
        <taxon>Chlamydomonadales</taxon>
        <taxon>Volvocaceae</taxon>
        <taxon>Volvox</taxon>
    </lineage>
</organism>
<evidence type="ECO:0000256" key="6">
    <source>
        <dbReference type="ARBA" id="ARBA00022840"/>
    </source>
</evidence>
<dbReference type="Gene3D" id="3.40.50.1000">
    <property type="entry name" value="HAD superfamily/HAD-like"/>
    <property type="match status" value="1"/>
</dbReference>
<dbReference type="Pfam" id="PF00702">
    <property type="entry name" value="Hydrolase"/>
    <property type="match status" value="1"/>
</dbReference>
<dbReference type="InterPro" id="IPR018303">
    <property type="entry name" value="ATPase_P-typ_P_site"/>
</dbReference>
<dbReference type="SUPFAM" id="SSF56784">
    <property type="entry name" value="HAD-like"/>
    <property type="match status" value="1"/>
</dbReference>
<keyword evidence="10 12" id="KW-0472">Membrane</keyword>
<protein>
    <recommendedName>
        <fullName evidence="13">P-type ATPase A domain-containing protein</fullName>
    </recommendedName>
</protein>
<sequence length="1300" mass="135392">MAPEVACPRHFAMDKCSSTLTYKPLYLQAPLMARRLGRLRNGISAPTYSIAAYRRKYLHVHTKQICDDRGTSRRHCPATAASSLGSGHHSHDHHSQHQNGQHHHEHHHHHHHHHHEHDHGHDHKHHGHHGHDHDHYPDNWATRVMRSFGLVQLASRIEHSGPLAIGSTLCFVVSLLVALPFTAKLLSERVAATLQAAALCGTYLLSGLPQAVSSVALAAEGHLDTHVLMSLAVLATLYLGMVQEGALLLLLFQVSHFLESKFTSRAQGSLEELLATMPERATLVAMTQAASSAQEDGAAANNENGNSRAERDSKRGGGSGPDLSSCRDVLVDSVAVGELVLVRPGEQVPLDGEVVWGVASVSAAHISGEATPARVAAGDWVPAGALSADGALVVRVTAGVDDSTPARIARMATEARASKPHLQRLLDRIGSVWSRGVVTATLVAGLVLVAAGVPLLAAPGGAVYRALGVLVAGSPCAVVLVPLAYVCAMAAVTRRGVLLKGASALDALAACTTVALDKTGTLTTGELRLTEATLLDSRQQLPQPEAATEGAAAAPLSPKHGRDLLPLLQRAAEATAAASGNGAAVGVSRSISVGESVSGSSSEGEGWEWLQQGPPGPRAADPEAEEEWWGEVATRCAVALSRASTHPVSRAVAQAGPGLARGVSVAGLEQVPGSGVRGVCSLRGCSFQVTFGSREFAEQALLEAVTCRRLGRSAPAATSEPANADAAEAEAEAAIARLRTVLVGDSTAREADMAVKAISVLVMTPVPSTHEPDAVDASVGGGAWEVPQIAVFSFEDVVRPGVREAVAALQDGSWRQRSSMDEAVKRAGAAPSESGSALRVVMLTGDNPAVAASVASGLSIPDYRAAMMPQDKLRFVQEEQQHLQQQRAGGEGGWWNAILGSVMGSGGNSGAVLMMGDGINDAPALAAAHVGVAVANSPRDLVAAASDVIVLNGQGAAALPWLLRQAHRTQSVVHQNLTLALASMAFATLPTAAGFFPLWLAVLLHEGSTLAVALNSLRLLLPEAVAASGNRNDDAAGGAAAGGALGPRAVLAEVWRGLCDLAGPEPHGRNQHHHHHHHGREHADSHSHHHGHGKADGRACCGGGNSYSHIDDHPDHQHQHHDHHHVNGHNHSHDCDHEDQGNGRNRKPVEEEEEEVAEVPQAGKNLQSQQKQMSETQTAKSDNSIRDIARVRGSLGRDVSVSAAAWAPHVHCHARYGAASSCCGCSHRGSRLLPLLAAGEGGSLGAEAVHVTGAVRRRRHVASRVGSGVSVGIVAAATTAASAATAAAATFLVPANDVGQ</sequence>
<evidence type="ECO:0000256" key="3">
    <source>
        <dbReference type="ARBA" id="ARBA00022692"/>
    </source>
</evidence>
<comment type="subcellular location">
    <subcellularLocation>
        <location evidence="1">Membrane</location>
        <topology evidence="1">Multi-pass membrane protein</topology>
    </subcellularLocation>
</comment>
<dbReference type="PRINTS" id="PR00119">
    <property type="entry name" value="CATATPASE"/>
</dbReference>
<evidence type="ECO:0000256" key="2">
    <source>
        <dbReference type="ARBA" id="ARBA00006024"/>
    </source>
</evidence>
<evidence type="ECO:0000256" key="12">
    <source>
        <dbReference type="SAM" id="Phobius"/>
    </source>
</evidence>
<dbReference type="PANTHER" id="PTHR43079">
    <property type="entry name" value="PROBABLE CADMIUM/ZINC-TRANSPORTING ATPASE HMA1"/>
    <property type="match status" value="1"/>
</dbReference>
<evidence type="ECO:0000256" key="8">
    <source>
        <dbReference type="ARBA" id="ARBA00022967"/>
    </source>
</evidence>
<feature type="compositionally biased region" description="Basic and acidic residues" evidence="11">
    <location>
        <begin position="1131"/>
        <end position="1141"/>
    </location>
</feature>
<feature type="transmembrane region" description="Helical" evidence="12">
    <location>
        <begin position="432"/>
        <end position="457"/>
    </location>
</feature>
<dbReference type="EMBL" id="BSDZ01000021">
    <property type="protein sequence ID" value="GLI64799.1"/>
    <property type="molecule type" value="Genomic_DNA"/>
</dbReference>
<dbReference type="InterPro" id="IPR036412">
    <property type="entry name" value="HAD-like_sf"/>
</dbReference>
<feature type="region of interest" description="Disordered" evidence="11">
    <location>
        <begin position="66"/>
        <end position="136"/>
    </location>
</feature>
<name>A0ABQ5S4T5_9CHLO</name>
<comment type="caution">
    <text evidence="14">The sequence shown here is derived from an EMBL/GenBank/DDBJ whole genome shotgun (WGS) entry which is preliminary data.</text>
</comment>
<evidence type="ECO:0000313" key="15">
    <source>
        <dbReference type="Proteomes" id="UP001165090"/>
    </source>
</evidence>
<feature type="region of interest" description="Disordered" evidence="11">
    <location>
        <begin position="293"/>
        <end position="324"/>
    </location>
</feature>
<dbReference type="NCBIfam" id="TIGR01494">
    <property type="entry name" value="ATPase_P-type"/>
    <property type="match status" value="1"/>
</dbReference>
<dbReference type="InterPro" id="IPR001757">
    <property type="entry name" value="P_typ_ATPase"/>
</dbReference>